<feature type="compositionally biased region" description="Basic and acidic residues" evidence="4">
    <location>
        <begin position="45"/>
        <end position="57"/>
    </location>
</feature>
<dbReference type="InterPro" id="IPR036420">
    <property type="entry name" value="BRCT_dom_sf"/>
</dbReference>
<dbReference type="Pfam" id="PF18428">
    <property type="entry name" value="BRCT_3"/>
    <property type="match status" value="1"/>
</dbReference>
<dbReference type="GO" id="GO:0005634">
    <property type="term" value="C:nucleus"/>
    <property type="evidence" value="ECO:0007669"/>
    <property type="project" value="UniProtKB-SubCell"/>
</dbReference>
<feature type="region of interest" description="Disordered" evidence="4">
    <location>
        <begin position="985"/>
        <end position="1092"/>
    </location>
</feature>
<feature type="compositionally biased region" description="Low complexity" evidence="4">
    <location>
        <begin position="115"/>
        <end position="130"/>
    </location>
</feature>
<dbReference type="GO" id="GO:0042393">
    <property type="term" value="F:histone binding"/>
    <property type="evidence" value="ECO:0007669"/>
    <property type="project" value="TreeGrafter"/>
</dbReference>
<evidence type="ECO:0000256" key="1">
    <source>
        <dbReference type="ARBA" id="ARBA00004123"/>
    </source>
</evidence>
<sequence>MDLDTMTTTATTSTKESTAGIVPETAAPALQGAGKASKNGSPADSTDRLTKEKDSDLPAKGSDAAALVKKPPENSATQPSAAAPASSAQPTKQDQQKSPAKESASESADQETTKPAPAAAAGSAGSAQQPQDDDMENDELSKKLEAMEKGEDPVLEKTDQTIEKAAGNHQNGLNEREAVKPATAKETDAKLIESVTSATTAATAEAKSANTMLIDDNGSNTATDAVTSNAKRKLLSDALGGTNEPETKKVHIADVTDSSENSVATNKTTETPQPLPIEKMQSKDLAAAVSAVPAQAEKPSSVEEMEVDGSPEPETSSSNNVETLPDTEPNTEPESEDKGEEISSSVADQPMKQEEDESTNSNVSSSDDKREGGREGKPKLAESEVSASALAGPSEDEAMDVDEDEGDMAAESSTSAGTTVKPVPVMEPPCIKKSAYLCYDKDEQQQQQQTVSEKAAEVKSETASPTSASLPGEGSSAAGTSGGTLVASTSQKSEETMEVDSASKAASSVNTERVGSAKDEADSSLADDSKKHPTAPEVLNAAKMADEGIVESSQPSSSSDTKKQSSDSKRADDQLRAAVHRSALLAKASSTPNSGTASAPTSSNPSTPNPPVVASAVSSSNVFSSTPIHANFECKPVTSGNVSKITNPPSSVETSRIEPDDSTELLHSSIAVAVGKAEEKETSKSNTSLAASTTSTGKASDTTPTKTESASSTAATASTSTSPSVRQTPPKKDPALKQEPQSPAGSSRSSSKTIDSSEVDSCTVVSAMNTTEEINLYKNNAKKFNGISSTSSDVSDLDMPKPTILITSIEKSSHVSVTPTTSKQLNLSEAIEVTTSSEQQYEVSVWYEGQDLQFLSIEKLHGMIKGHAPALDGSTSAPTGSAGKPHDDVSCTDSSAAKQSSTATTSTSNGSVTSLGPFPLPDSKLQASNASSDSSSTSLVTLNSQHGSSAKLSQSSLPKVKQTVTGSIELCDLIINEFRKLKRKLQPEHTENEDCSRMDDSAQQQLSKTPKTPATGRGQSRKETSVAKKSAPRGQKRSKLMQDSEEEDEHEYGDDGVDARTPKAGTSLSASKQAAKRTKQAIESPSGASATTAKAAVKSVKTPEPKQFDICCLARWTDRKYYAGRVTNQRGDKFVVIFEDGCSKTLSRDIIVFGEDGVLPILNHSIHALTGGDTYEPAIVEEIKRNETSNDVVYCVRTASSTLEIAATDIYLTDEQAKWIHNACKDKPDPIKKLLSGMSAVAEGGESSAGSTAIGGGAVHITKTDAAALTASIDAENAVADGEKGSRSTRSKRTTNDKPMTPGTPEAGYSGGVGKKGRRGRRKIAPPPDLIVSECSDGGSDGYDDEQPAAPSPEAGLEAVDGVQPELQRTEQESELAMMKVFGEYFGEHRKDAEEVLHEILGPIPSKSKTLFRNKHFLLSCTIPPKCKSICNGINGELNRNSFSTVPFLKQHLRRQIEAGGGKVYQFFEDVPKSKYKLCKLIAPRPSTTAKYVQCLASGIMAVSHEWVIECCQSLVLVDPKPYTLPSGWSFLEQRYMDWGCGSMKTKRSTVSPFASVAINLASLSKDFNDFWSRVCKLAGATVRLIKTEADITENLTGYLLTDQEFPEEIKIKASRNGLLVVSTVWVVQCLINGAVCHPDSHEKLTQIYQEDDY</sequence>
<dbReference type="RefSeq" id="XP_035780313.1">
    <property type="nucleotide sequence ID" value="XM_035924420.1"/>
</dbReference>
<dbReference type="OrthoDB" id="129353at2759"/>
<feature type="compositionally biased region" description="Basic and acidic residues" evidence="4">
    <location>
        <begin position="245"/>
        <end position="254"/>
    </location>
</feature>
<feature type="compositionally biased region" description="Polar residues" evidence="4">
    <location>
        <begin position="638"/>
        <end position="654"/>
    </location>
</feature>
<protein>
    <submittedName>
        <fullName evidence="5">BRCT domain-containing protein</fullName>
    </submittedName>
</protein>
<feature type="compositionally biased region" description="Basic and acidic residues" evidence="4">
    <location>
        <begin position="560"/>
        <end position="575"/>
    </location>
</feature>
<dbReference type="VEuPathDB" id="VectorBase:AALB20_028204"/>
<evidence type="ECO:0000256" key="2">
    <source>
        <dbReference type="ARBA" id="ARBA00022763"/>
    </source>
</evidence>
<dbReference type="Proteomes" id="UP000069272">
    <property type="component" value="Chromosome 2R"/>
</dbReference>
<evidence type="ECO:0000256" key="4">
    <source>
        <dbReference type="SAM" id="MobiDB-lite"/>
    </source>
</evidence>
<dbReference type="InterPro" id="IPR047249">
    <property type="entry name" value="BRCT_p53bp1-like_rpt1"/>
</dbReference>
<feature type="compositionally biased region" description="Basic and acidic residues" evidence="4">
    <location>
        <begin position="174"/>
        <end position="187"/>
    </location>
</feature>
<proteinExistence type="predicted"/>
<keyword evidence="2" id="KW-0227">DNA damage</keyword>
<comment type="subcellular location">
    <subcellularLocation>
        <location evidence="1">Nucleus</location>
    </subcellularLocation>
</comment>
<dbReference type="EnsemblMetazoa" id="AALB009602-RA">
    <property type="protein sequence ID" value="AALB009602-PA"/>
    <property type="gene ID" value="AALB009602"/>
</dbReference>
<feature type="compositionally biased region" description="Acidic residues" evidence="4">
    <location>
        <begin position="329"/>
        <end position="339"/>
    </location>
</feature>
<organism evidence="5 6">
    <name type="scientific">Anopheles albimanus</name>
    <name type="common">New world malaria mosquito</name>
    <dbReference type="NCBI Taxonomy" id="7167"/>
    <lineage>
        <taxon>Eukaryota</taxon>
        <taxon>Metazoa</taxon>
        <taxon>Ecdysozoa</taxon>
        <taxon>Arthropoda</taxon>
        <taxon>Hexapoda</taxon>
        <taxon>Insecta</taxon>
        <taxon>Pterygota</taxon>
        <taxon>Neoptera</taxon>
        <taxon>Endopterygota</taxon>
        <taxon>Diptera</taxon>
        <taxon>Nematocera</taxon>
        <taxon>Culicoidea</taxon>
        <taxon>Culicidae</taxon>
        <taxon>Anophelinae</taxon>
        <taxon>Anopheles</taxon>
    </lineage>
</organism>
<dbReference type="InterPro" id="IPR001357">
    <property type="entry name" value="BRCT_dom"/>
</dbReference>
<accession>A0A182FSS2</accession>
<feature type="compositionally biased region" description="Polar residues" evidence="4">
    <location>
        <begin position="313"/>
        <end position="328"/>
    </location>
</feature>
<dbReference type="GeneID" id="118460253"/>
<feature type="compositionally biased region" description="Polar residues" evidence="4">
    <location>
        <begin position="256"/>
        <end position="272"/>
    </location>
</feature>
<reference evidence="5 6" key="1">
    <citation type="journal article" date="2017" name="G3 (Bethesda)">
        <title>The Physical Genome Mapping of Anopheles albimanus Corrected Scaffold Misassemblies and Identified Interarm Rearrangements in Genus Anopheles.</title>
        <authorList>
            <person name="Artemov G.N."/>
            <person name="Peery A.N."/>
            <person name="Jiang X."/>
            <person name="Tu Z."/>
            <person name="Stegniy V.N."/>
            <person name="Sharakhova M.V."/>
            <person name="Sharakhov I.V."/>
        </authorList>
    </citation>
    <scope>NUCLEOTIDE SEQUENCE [LARGE SCALE GENOMIC DNA]</scope>
    <source>
        <strain evidence="5 6">ALBI9_A</strain>
    </source>
</reference>
<evidence type="ECO:0000313" key="6">
    <source>
        <dbReference type="Proteomes" id="UP000069272"/>
    </source>
</evidence>
<feature type="compositionally biased region" description="Low complexity" evidence="4">
    <location>
        <begin position="746"/>
        <end position="756"/>
    </location>
</feature>
<feature type="compositionally biased region" description="Basic and acidic residues" evidence="4">
    <location>
        <begin position="985"/>
        <end position="1000"/>
    </location>
</feature>
<feature type="region of interest" description="Disordered" evidence="4">
    <location>
        <begin position="237"/>
        <end position="426"/>
    </location>
</feature>
<feature type="compositionally biased region" description="Low complexity" evidence="4">
    <location>
        <begin position="588"/>
        <end position="627"/>
    </location>
</feature>
<feature type="compositionally biased region" description="Polar residues" evidence="4">
    <location>
        <begin position="504"/>
        <end position="513"/>
    </location>
</feature>
<reference evidence="5" key="2">
    <citation type="submission" date="2022-08" db="UniProtKB">
        <authorList>
            <consortium name="EnsemblMetazoa"/>
        </authorList>
    </citation>
    <scope>IDENTIFICATION</scope>
    <source>
        <strain evidence="5">STECLA/ALBI9_A</strain>
    </source>
</reference>
<dbReference type="InterPro" id="IPR047250">
    <property type="entry name" value="BRCT_p53bp1-like_rpt2"/>
</dbReference>
<dbReference type="InterPro" id="IPR047252">
    <property type="entry name" value="TP53BP1-like"/>
</dbReference>
<dbReference type="KEGG" id="aali:118460253"/>
<dbReference type="STRING" id="7167.A0A182FSS2"/>
<feature type="compositionally biased region" description="Low complexity" evidence="4">
    <location>
        <begin position="927"/>
        <end position="942"/>
    </location>
</feature>
<feature type="compositionally biased region" description="Acidic residues" evidence="4">
    <location>
        <begin position="1043"/>
        <end position="1056"/>
    </location>
</feature>
<feature type="region of interest" description="Disordered" evidence="4">
    <location>
        <begin position="1279"/>
        <end position="1356"/>
    </location>
</feature>
<dbReference type="SUPFAM" id="SSF52113">
    <property type="entry name" value="BRCT domain"/>
    <property type="match status" value="2"/>
</dbReference>
<dbReference type="Gene3D" id="3.40.50.10190">
    <property type="entry name" value="BRCT domain"/>
    <property type="match status" value="2"/>
</dbReference>
<dbReference type="PANTHER" id="PTHR15321">
    <property type="entry name" value="TUMOR SUPPRESSOR P53-BINDING PROTEIN 1"/>
    <property type="match status" value="1"/>
</dbReference>
<feature type="compositionally biased region" description="Basic and acidic residues" evidence="4">
    <location>
        <begin position="515"/>
        <end position="531"/>
    </location>
</feature>
<keyword evidence="3" id="KW-0539">Nucleus</keyword>
<dbReference type="VEuPathDB" id="VectorBase:AALB009602"/>
<dbReference type="CDD" id="cd17745">
    <property type="entry name" value="BRCT_p53bp1_rpt1"/>
    <property type="match status" value="1"/>
</dbReference>
<feature type="region of interest" description="Disordered" evidence="4">
    <location>
        <begin position="1"/>
        <end position="187"/>
    </location>
</feature>
<dbReference type="Gene3D" id="2.30.30.140">
    <property type="match status" value="1"/>
</dbReference>
<dbReference type="PROSITE" id="PS50172">
    <property type="entry name" value="BRCT"/>
    <property type="match status" value="1"/>
</dbReference>
<feature type="compositionally biased region" description="Low complexity" evidence="4">
    <location>
        <begin position="892"/>
        <end position="914"/>
    </location>
</feature>
<feature type="compositionally biased region" description="Basic residues" evidence="4">
    <location>
        <begin position="1030"/>
        <end position="1039"/>
    </location>
</feature>
<feature type="compositionally biased region" description="Acidic residues" evidence="4">
    <location>
        <begin position="394"/>
        <end position="408"/>
    </location>
</feature>
<feature type="compositionally biased region" description="Basic residues" evidence="4">
    <location>
        <begin position="1315"/>
        <end position="1324"/>
    </location>
</feature>
<dbReference type="CDD" id="cd17724">
    <property type="entry name" value="BRCT_p53bp1_rpt2"/>
    <property type="match status" value="1"/>
</dbReference>
<evidence type="ECO:0000313" key="5">
    <source>
        <dbReference type="EnsemblMetazoa" id="AALB009602-PA"/>
    </source>
</evidence>
<feature type="compositionally biased region" description="Low complexity" evidence="4">
    <location>
        <begin position="472"/>
        <end position="490"/>
    </location>
</feature>
<feature type="region of interest" description="Disordered" evidence="4">
    <location>
        <begin position="442"/>
        <end position="760"/>
    </location>
</feature>
<feature type="compositionally biased region" description="Basic and acidic residues" evidence="4">
    <location>
        <begin position="139"/>
        <end position="162"/>
    </location>
</feature>
<dbReference type="GO" id="GO:0045944">
    <property type="term" value="P:positive regulation of transcription by RNA polymerase II"/>
    <property type="evidence" value="ECO:0007669"/>
    <property type="project" value="TreeGrafter"/>
</dbReference>
<feature type="compositionally biased region" description="Low complexity" evidence="4">
    <location>
        <begin position="286"/>
        <end position="296"/>
    </location>
</feature>
<feature type="compositionally biased region" description="Low complexity" evidence="4">
    <location>
        <begin position="1"/>
        <end position="19"/>
    </location>
</feature>
<evidence type="ECO:0000256" key="3">
    <source>
        <dbReference type="ARBA" id="ARBA00023242"/>
    </source>
</evidence>
<feature type="compositionally biased region" description="Polar residues" evidence="4">
    <location>
        <begin position="1001"/>
        <end position="1012"/>
    </location>
</feature>
<dbReference type="PANTHER" id="PTHR15321:SF3">
    <property type="entry name" value="TP53-BINDING PROTEIN 1"/>
    <property type="match status" value="1"/>
</dbReference>
<dbReference type="GO" id="GO:0000077">
    <property type="term" value="P:DNA damage checkpoint signaling"/>
    <property type="evidence" value="ECO:0007669"/>
    <property type="project" value="TreeGrafter"/>
</dbReference>
<feature type="compositionally biased region" description="Low complexity" evidence="4">
    <location>
        <begin position="684"/>
        <end position="724"/>
    </location>
</feature>
<feature type="region of interest" description="Disordered" evidence="4">
    <location>
        <begin position="871"/>
        <end position="942"/>
    </location>
</feature>
<feature type="compositionally biased region" description="Low complexity" evidence="4">
    <location>
        <begin position="75"/>
        <end position="98"/>
    </location>
</feature>
<feature type="compositionally biased region" description="Basic and acidic residues" evidence="4">
    <location>
        <begin position="366"/>
        <end position="382"/>
    </location>
</feature>
<keyword evidence="6" id="KW-1185">Reference proteome</keyword>
<name>A0A182FSS2_ANOAL</name>